<organism evidence="1 2">
    <name type="scientific">Romanomermis culicivorax</name>
    <name type="common">Nematode worm</name>
    <dbReference type="NCBI Taxonomy" id="13658"/>
    <lineage>
        <taxon>Eukaryota</taxon>
        <taxon>Metazoa</taxon>
        <taxon>Ecdysozoa</taxon>
        <taxon>Nematoda</taxon>
        <taxon>Enoplea</taxon>
        <taxon>Dorylaimia</taxon>
        <taxon>Mermithida</taxon>
        <taxon>Mermithoidea</taxon>
        <taxon>Mermithidae</taxon>
        <taxon>Romanomermis</taxon>
    </lineage>
</organism>
<evidence type="ECO:0000313" key="2">
    <source>
        <dbReference type="WBParaSite" id="nRc.2.0.1.t12570-RA"/>
    </source>
</evidence>
<reference evidence="2" key="1">
    <citation type="submission" date="2022-11" db="UniProtKB">
        <authorList>
            <consortium name="WormBaseParasite"/>
        </authorList>
    </citation>
    <scope>IDENTIFICATION</scope>
</reference>
<name>A0A915IEG1_ROMCU</name>
<keyword evidence="1" id="KW-1185">Reference proteome</keyword>
<sequence>MEIRGCYIAEHLNSVTKNFPNASKQHMTTAMNWSLHQSSKTQAGSSTLQIMSPLHLWKQDDESTFSVSRTTKLCSVIKNGAAFPTENFSHREKKFVYYFLKPHYYGLTNLHTIGFGIGAARMRFREIQSRYALRHVNGLLTGRQTSSFTLQQALFDQLAGRRRTGVMVAPMFALRQRSVILK</sequence>
<proteinExistence type="predicted"/>
<protein>
    <submittedName>
        <fullName evidence="2">Uncharacterized protein</fullName>
    </submittedName>
</protein>
<dbReference type="WBParaSite" id="nRc.2.0.1.t12570-RA">
    <property type="protein sequence ID" value="nRc.2.0.1.t12570-RA"/>
    <property type="gene ID" value="nRc.2.0.1.g12570"/>
</dbReference>
<dbReference type="Proteomes" id="UP000887565">
    <property type="component" value="Unplaced"/>
</dbReference>
<accession>A0A915IEG1</accession>
<evidence type="ECO:0000313" key="1">
    <source>
        <dbReference type="Proteomes" id="UP000887565"/>
    </source>
</evidence>
<dbReference type="AlphaFoldDB" id="A0A915IEG1"/>